<dbReference type="Pfam" id="PF21683">
    <property type="entry name" value="GpP-like_1st"/>
    <property type="match status" value="1"/>
</dbReference>
<evidence type="ECO:0000313" key="2">
    <source>
        <dbReference type="EMBL" id="KKK49065.1"/>
    </source>
</evidence>
<dbReference type="InterPro" id="IPR049354">
    <property type="entry name" value="GpP-like_N"/>
</dbReference>
<sequence>MSDVTLHIDGLIYRGWKSIKILRSLEQAAGSFQLQISERWSGQRERWPIRAEDLCR</sequence>
<feature type="domain" description="Baseplate hub protein gp44-like N-terminal" evidence="1">
    <location>
        <begin position="3"/>
        <end position="53"/>
    </location>
</feature>
<dbReference type="Gene3D" id="2.30.300.10">
    <property type="entry name" value="Baseplate protein-like domain - beta roll fold"/>
    <property type="match status" value="1"/>
</dbReference>
<feature type="non-terminal residue" evidence="2">
    <location>
        <position position="56"/>
    </location>
</feature>
<accession>A0A0F8WLG1</accession>
<name>A0A0F8WLG1_9ZZZZ</name>
<dbReference type="AlphaFoldDB" id="A0A0F8WLG1"/>
<organism evidence="2">
    <name type="scientific">marine sediment metagenome</name>
    <dbReference type="NCBI Taxonomy" id="412755"/>
    <lineage>
        <taxon>unclassified sequences</taxon>
        <taxon>metagenomes</taxon>
        <taxon>ecological metagenomes</taxon>
    </lineage>
</organism>
<evidence type="ECO:0000259" key="1">
    <source>
        <dbReference type="Pfam" id="PF21683"/>
    </source>
</evidence>
<reference evidence="2" key="1">
    <citation type="journal article" date="2015" name="Nature">
        <title>Complex archaea that bridge the gap between prokaryotes and eukaryotes.</title>
        <authorList>
            <person name="Spang A."/>
            <person name="Saw J.H."/>
            <person name="Jorgensen S.L."/>
            <person name="Zaremba-Niedzwiedzka K."/>
            <person name="Martijn J."/>
            <person name="Lind A.E."/>
            <person name="van Eijk R."/>
            <person name="Schleper C."/>
            <person name="Guy L."/>
            <person name="Ettema T.J."/>
        </authorList>
    </citation>
    <scope>NUCLEOTIDE SEQUENCE</scope>
</reference>
<comment type="caution">
    <text evidence="2">The sequence shown here is derived from an EMBL/GenBank/DDBJ whole genome shotgun (WGS) entry which is preliminary data.</text>
</comment>
<gene>
    <name evidence="2" type="ORF">LCGC14_3138820</name>
</gene>
<dbReference type="SUPFAM" id="SSF69279">
    <property type="entry name" value="Phage tail proteins"/>
    <property type="match status" value="1"/>
</dbReference>
<proteinExistence type="predicted"/>
<protein>
    <recommendedName>
        <fullName evidence="1">Baseplate hub protein gp44-like N-terminal domain-containing protein</fullName>
    </recommendedName>
</protein>
<dbReference type="EMBL" id="LAZR01068746">
    <property type="protein sequence ID" value="KKK49065.1"/>
    <property type="molecule type" value="Genomic_DNA"/>
</dbReference>